<proteinExistence type="predicted"/>
<accession>A0A8I6WHB0</accession>
<reference evidence="2" key="3">
    <citation type="submission" date="2022-01" db="UniProtKB">
        <authorList>
            <consortium name="EnsemblPlants"/>
        </authorList>
    </citation>
    <scope>IDENTIFICATION</scope>
    <source>
        <strain evidence="2">subsp. vulgare</strain>
    </source>
</reference>
<dbReference type="SMART" id="SM00269">
    <property type="entry name" value="BowB"/>
    <property type="match status" value="1"/>
</dbReference>
<dbReference type="PANTHER" id="PTHR37378">
    <property type="entry name" value="BOWMAN_BIRK DOMAIN-CONTAINING PROTEIN-RELATED"/>
    <property type="match status" value="1"/>
</dbReference>
<dbReference type="InterPro" id="IPR044167">
    <property type="entry name" value="WIP1"/>
</dbReference>
<reference evidence="3" key="1">
    <citation type="journal article" date="2012" name="Nature">
        <title>A physical, genetic and functional sequence assembly of the barley genome.</title>
        <authorList>
            <consortium name="The International Barley Genome Sequencing Consortium"/>
            <person name="Mayer K.F."/>
            <person name="Waugh R."/>
            <person name="Brown J.W."/>
            <person name="Schulman A."/>
            <person name="Langridge P."/>
            <person name="Platzer M."/>
            <person name="Fincher G.B."/>
            <person name="Muehlbauer G.J."/>
            <person name="Sato K."/>
            <person name="Close T.J."/>
            <person name="Wise R.P."/>
            <person name="Stein N."/>
        </authorList>
    </citation>
    <scope>NUCLEOTIDE SEQUENCE [LARGE SCALE GENOMIC DNA]</scope>
    <source>
        <strain evidence="3">cv. Morex</strain>
    </source>
</reference>
<organism evidence="2 3">
    <name type="scientific">Hordeum vulgare subsp. vulgare</name>
    <name type="common">Domesticated barley</name>
    <dbReference type="NCBI Taxonomy" id="112509"/>
    <lineage>
        <taxon>Eukaryota</taxon>
        <taxon>Viridiplantae</taxon>
        <taxon>Streptophyta</taxon>
        <taxon>Embryophyta</taxon>
        <taxon>Tracheophyta</taxon>
        <taxon>Spermatophyta</taxon>
        <taxon>Magnoliopsida</taxon>
        <taxon>Liliopsida</taxon>
        <taxon>Poales</taxon>
        <taxon>Poaceae</taxon>
        <taxon>BOP clade</taxon>
        <taxon>Pooideae</taxon>
        <taxon>Triticodae</taxon>
        <taxon>Triticeae</taxon>
        <taxon>Hordeinae</taxon>
        <taxon>Hordeum</taxon>
    </lineage>
</organism>
<dbReference type="Proteomes" id="UP000011116">
    <property type="component" value="Chromosome 1H"/>
</dbReference>
<dbReference type="Gramene" id="HORVU.MOREX.r2.1HG0053690.1">
    <property type="protein sequence ID" value="HORVU.MOREX.r2.1HG0053690.1"/>
    <property type="gene ID" value="HORVU.MOREX.r2.1HG0053690"/>
</dbReference>
<gene>
    <name evidence="2" type="primary">LOC123413067</name>
</gene>
<dbReference type="GO" id="GO:0005576">
    <property type="term" value="C:extracellular region"/>
    <property type="evidence" value="ECO:0007669"/>
    <property type="project" value="InterPro"/>
</dbReference>
<name>A0A8I6WHB0_HORVV</name>
<dbReference type="Gramene" id="HORVU.MOREX.r3.1HG0067140.1">
    <property type="protein sequence ID" value="HORVU.MOREX.r3.1HG0067140.1"/>
    <property type="gene ID" value="HORVU.MOREX.r3.1HG0067140"/>
</dbReference>
<reference evidence="2" key="2">
    <citation type="submission" date="2020-10" db="EMBL/GenBank/DDBJ databases">
        <authorList>
            <person name="Scholz U."/>
            <person name="Mascher M."/>
            <person name="Fiebig A."/>
        </authorList>
    </citation>
    <scope>NUCLEOTIDE SEQUENCE [LARGE SCALE GENOMIC DNA]</scope>
    <source>
        <strain evidence="2">cv. Morex</strain>
    </source>
</reference>
<dbReference type="GO" id="GO:0004867">
    <property type="term" value="F:serine-type endopeptidase inhibitor activity"/>
    <property type="evidence" value="ECO:0007669"/>
    <property type="project" value="InterPro"/>
</dbReference>
<dbReference type="PANTHER" id="PTHR37378:SF10">
    <property type="entry name" value="BOWMAN-BIRK SERINE PROTEASE INHIBITORS FAMILY DOMAIN-CONTAINING PROTEIN"/>
    <property type="match status" value="1"/>
</dbReference>
<feature type="domain" description="Bowman-Birk serine protease inhibitors family" evidence="1">
    <location>
        <begin position="77"/>
        <end position="131"/>
    </location>
</feature>
<protein>
    <recommendedName>
        <fullName evidence="1">Bowman-Birk serine protease inhibitors family domain-containing protein</fullName>
    </recommendedName>
</protein>
<evidence type="ECO:0000313" key="3">
    <source>
        <dbReference type="Proteomes" id="UP000011116"/>
    </source>
</evidence>
<dbReference type="InterPro" id="IPR000877">
    <property type="entry name" value="Prot_inh_BBI"/>
</dbReference>
<evidence type="ECO:0000259" key="1">
    <source>
        <dbReference type="SMART" id="SM00269"/>
    </source>
</evidence>
<sequence>MGMFQERAPIYRVARSSGHTQLQHKSSFLLVDRTRREVCSTSSGATMKSSTLVAILVLQTVLVMGILSHANAEFPKCCDNCRFFSGAVVCDDAGPKCRDGCVNCRVVETSPKQTFRCADARGDDGTPCPPCKKY</sequence>
<dbReference type="AlphaFoldDB" id="A0A8I6WHB0"/>
<dbReference type="EnsemblPlants" id="HORVU.MOREX.r3.1HG0067140.1">
    <property type="protein sequence ID" value="HORVU.MOREX.r3.1HG0067140.1"/>
    <property type="gene ID" value="HORVU.MOREX.r3.1HG0067140"/>
</dbReference>
<dbReference type="CDD" id="cd00023">
    <property type="entry name" value="BBI"/>
    <property type="match status" value="1"/>
</dbReference>
<evidence type="ECO:0000313" key="2">
    <source>
        <dbReference type="EnsemblPlants" id="HORVU.MOREX.r3.1HG0067140.1"/>
    </source>
</evidence>
<keyword evidence="3" id="KW-1185">Reference proteome</keyword>